<dbReference type="SUPFAM" id="SSF55811">
    <property type="entry name" value="Nudix"/>
    <property type="match status" value="1"/>
</dbReference>
<dbReference type="InterPro" id="IPR020476">
    <property type="entry name" value="Nudix_hydrolase"/>
</dbReference>
<dbReference type="PANTHER" id="PTHR43046">
    <property type="entry name" value="GDP-MANNOSE MANNOSYL HYDROLASE"/>
    <property type="match status" value="1"/>
</dbReference>
<dbReference type="Pfam" id="PF00293">
    <property type="entry name" value="NUDIX"/>
    <property type="match status" value="1"/>
</dbReference>
<evidence type="ECO:0000256" key="3">
    <source>
        <dbReference type="RuleBase" id="RU003476"/>
    </source>
</evidence>
<dbReference type="Proteomes" id="UP000321764">
    <property type="component" value="Unassembled WGS sequence"/>
</dbReference>
<keyword evidence="6" id="KW-1185">Reference proteome</keyword>
<dbReference type="PROSITE" id="PS51462">
    <property type="entry name" value="NUDIX"/>
    <property type="match status" value="1"/>
</dbReference>
<proteinExistence type="inferred from homology"/>
<evidence type="ECO:0000256" key="2">
    <source>
        <dbReference type="ARBA" id="ARBA00022801"/>
    </source>
</evidence>
<accession>A0A5C8ZCE5</accession>
<dbReference type="CDD" id="cd04688">
    <property type="entry name" value="NUDIX_Hydrolase"/>
    <property type="match status" value="1"/>
</dbReference>
<dbReference type="EMBL" id="VKAD01000001">
    <property type="protein sequence ID" value="TXR54959.1"/>
    <property type="molecule type" value="Genomic_DNA"/>
</dbReference>
<name>A0A5C8ZCE5_9GAMM</name>
<dbReference type="PANTHER" id="PTHR43046:SF14">
    <property type="entry name" value="MUTT_NUDIX FAMILY PROTEIN"/>
    <property type="match status" value="1"/>
</dbReference>
<evidence type="ECO:0000259" key="4">
    <source>
        <dbReference type="PROSITE" id="PS51462"/>
    </source>
</evidence>
<protein>
    <submittedName>
        <fullName evidence="5">NUDIX hydrolase</fullName>
    </submittedName>
</protein>
<dbReference type="InterPro" id="IPR020084">
    <property type="entry name" value="NUDIX_hydrolase_CS"/>
</dbReference>
<sequence>MLRFDEGDNRFNFRSAAVIIHNDHVLIHRSEKDDFWALPGGRVEFFETSEDTIPREIQEELGLDSSVVRLVWHVENFFEYIGKKFHEVSNYFLAELTEHPEYVSEKDFPGIEEELDLIYRWVPVSKLSEYVVKPSFLVKGIQNLPTTTEYIKFNELSS</sequence>
<comment type="caution">
    <text evidence="5">The sequence shown here is derived from an EMBL/GenBank/DDBJ whole genome shotgun (WGS) entry which is preliminary data.</text>
</comment>
<feature type="domain" description="Nudix hydrolase" evidence="4">
    <location>
        <begin position="10"/>
        <end position="144"/>
    </location>
</feature>
<dbReference type="AlphaFoldDB" id="A0A5C8ZCE5"/>
<dbReference type="InterPro" id="IPR015797">
    <property type="entry name" value="NUDIX_hydrolase-like_dom_sf"/>
</dbReference>
<evidence type="ECO:0000313" key="5">
    <source>
        <dbReference type="EMBL" id="TXR54959.1"/>
    </source>
</evidence>
<dbReference type="InterPro" id="IPR000086">
    <property type="entry name" value="NUDIX_hydrolase_dom"/>
</dbReference>
<comment type="similarity">
    <text evidence="3">Belongs to the Nudix hydrolase family.</text>
</comment>
<evidence type="ECO:0000256" key="1">
    <source>
        <dbReference type="ARBA" id="ARBA00001946"/>
    </source>
</evidence>
<dbReference type="OrthoDB" id="9791228at2"/>
<dbReference type="GO" id="GO:0016787">
    <property type="term" value="F:hydrolase activity"/>
    <property type="evidence" value="ECO:0007669"/>
    <property type="project" value="UniProtKB-KW"/>
</dbReference>
<comment type="cofactor">
    <cofactor evidence="1">
        <name>Mg(2+)</name>
        <dbReference type="ChEBI" id="CHEBI:18420"/>
    </cofactor>
</comment>
<dbReference type="PROSITE" id="PS00893">
    <property type="entry name" value="NUDIX_BOX"/>
    <property type="match status" value="1"/>
</dbReference>
<dbReference type="PRINTS" id="PR00502">
    <property type="entry name" value="NUDIXFAMILY"/>
</dbReference>
<organism evidence="5 6">
    <name type="scientific">Reinekea thalattae</name>
    <dbReference type="NCBI Taxonomy" id="2593301"/>
    <lineage>
        <taxon>Bacteria</taxon>
        <taxon>Pseudomonadati</taxon>
        <taxon>Pseudomonadota</taxon>
        <taxon>Gammaproteobacteria</taxon>
        <taxon>Oceanospirillales</taxon>
        <taxon>Saccharospirillaceae</taxon>
        <taxon>Reinekea</taxon>
    </lineage>
</organism>
<gene>
    <name evidence="5" type="ORF">FME95_04610</name>
</gene>
<evidence type="ECO:0000313" key="6">
    <source>
        <dbReference type="Proteomes" id="UP000321764"/>
    </source>
</evidence>
<dbReference type="Gene3D" id="3.90.79.10">
    <property type="entry name" value="Nucleoside Triphosphate Pyrophosphohydrolase"/>
    <property type="match status" value="1"/>
</dbReference>
<keyword evidence="2 3" id="KW-0378">Hydrolase</keyword>
<reference evidence="5 6" key="1">
    <citation type="submission" date="2019-07" db="EMBL/GenBank/DDBJ databases">
        <title>Reinekea sp. strain SSH23 genome sequencing and assembly.</title>
        <authorList>
            <person name="Kim I."/>
        </authorList>
    </citation>
    <scope>NUCLEOTIDE SEQUENCE [LARGE SCALE GENOMIC DNA]</scope>
    <source>
        <strain evidence="5 6">SSH23</strain>
    </source>
</reference>